<evidence type="ECO:0000256" key="1">
    <source>
        <dbReference type="SAM" id="MobiDB-lite"/>
    </source>
</evidence>
<dbReference type="InterPro" id="IPR036179">
    <property type="entry name" value="Ig-like_dom_sf"/>
</dbReference>
<keyword evidence="2" id="KW-1133">Transmembrane helix</keyword>
<name>A0AAV7BLA3_ENGPU</name>
<feature type="region of interest" description="Disordered" evidence="1">
    <location>
        <begin position="193"/>
        <end position="214"/>
    </location>
</feature>
<feature type="transmembrane region" description="Helical" evidence="2">
    <location>
        <begin position="120"/>
        <end position="138"/>
    </location>
</feature>
<dbReference type="PROSITE" id="PS50835">
    <property type="entry name" value="IG_LIKE"/>
    <property type="match status" value="1"/>
</dbReference>
<dbReference type="GO" id="GO:0055037">
    <property type="term" value="C:recycling endosome"/>
    <property type="evidence" value="ECO:0007669"/>
    <property type="project" value="TreeGrafter"/>
</dbReference>
<dbReference type="GO" id="GO:0009897">
    <property type="term" value="C:external side of plasma membrane"/>
    <property type="evidence" value="ECO:0007669"/>
    <property type="project" value="TreeGrafter"/>
</dbReference>
<dbReference type="GO" id="GO:0042609">
    <property type="term" value="F:CD4 receptor binding"/>
    <property type="evidence" value="ECO:0007669"/>
    <property type="project" value="TreeGrafter"/>
</dbReference>
<keyword evidence="5" id="KW-1185">Reference proteome</keyword>
<proteinExistence type="predicted"/>
<dbReference type="GO" id="GO:0005769">
    <property type="term" value="C:early endosome"/>
    <property type="evidence" value="ECO:0007669"/>
    <property type="project" value="TreeGrafter"/>
</dbReference>
<keyword evidence="2" id="KW-0812">Transmembrane</keyword>
<dbReference type="InterPro" id="IPR003598">
    <property type="entry name" value="Ig_sub2"/>
</dbReference>
<dbReference type="InterPro" id="IPR007110">
    <property type="entry name" value="Ig-like_dom"/>
</dbReference>
<dbReference type="AlphaFoldDB" id="A0AAV7BLA3"/>
<comment type="caution">
    <text evidence="4">The sequence shown here is derived from an EMBL/GenBank/DDBJ whole genome shotgun (WGS) entry which is preliminary data.</text>
</comment>
<keyword evidence="2" id="KW-0472">Membrane</keyword>
<dbReference type="Proteomes" id="UP000824782">
    <property type="component" value="Unassembled WGS sequence"/>
</dbReference>
<accession>A0AAV7BLA3</accession>
<dbReference type="GO" id="GO:0030888">
    <property type="term" value="P:regulation of B cell proliferation"/>
    <property type="evidence" value="ECO:0007669"/>
    <property type="project" value="TreeGrafter"/>
</dbReference>
<dbReference type="SUPFAM" id="SSF48726">
    <property type="entry name" value="Immunoglobulin"/>
    <property type="match status" value="1"/>
</dbReference>
<feature type="domain" description="Ig-like" evidence="3">
    <location>
        <begin position="28"/>
        <end position="107"/>
    </location>
</feature>
<sequence>MEPYSCAAQNTVGRGESAPIQITVIYLPKNVTITVIGMDEVTEGSDVTLQCNSVSRPDVSEYEWYKGETRLPDRGREMTVRSVTRDMEPYSCAARNTVGRGESAPIQIPVIYKDSTMRTLILSSVIVSLCLLLLGLLVCCRTRFQNSPVNETSGSPDATYTDLIKRNNEDHYEELKTTGSPDATYTDLIKRNNEDHYEELKPGSSKNVAIKEEM</sequence>
<dbReference type="GO" id="GO:0042113">
    <property type="term" value="P:B cell activation"/>
    <property type="evidence" value="ECO:0007669"/>
    <property type="project" value="TreeGrafter"/>
</dbReference>
<protein>
    <recommendedName>
        <fullName evidence="3">Ig-like domain-containing protein</fullName>
    </recommendedName>
</protein>
<gene>
    <name evidence="4" type="ORF">GDO81_012384</name>
</gene>
<dbReference type="SMART" id="SM00408">
    <property type="entry name" value="IGc2"/>
    <property type="match status" value="1"/>
</dbReference>
<dbReference type="InterPro" id="IPR013783">
    <property type="entry name" value="Ig-like_fold"/>
</dbReference>
<dbReference type="PANTHER" id="PTHR46958">
    <property type="entry name" value="B-CELL RECEPTOR CD22"/>
    <property type="match status" value="1"/>
</dbReference>
<dbReference type="GO" id="GO:0033691">
    <property type="term" value="F:sialic acid binding"/>
    <property type="evidence" value="ECO:0007669"/>
    <property type="project" value="TreeGrafter"/>
</dbReference>
<dbReference type="GO" id="GO:0019903">
    <property type="term" value="F:protein phosphatase binding"/>
    <property type="evidence" value="ECO:0007669"/>
    <property type="project" value="TreeGrafter"/>
</dbReference>
<dbReference type="EMBL" id="WNYA01000005">
    <property type="protein sequence ID" value="KAG8573387.1"/>
    <property type="molecule type" value="Genomic_DNA"/>
</dbReference>
<reference evidence="4" key="1">
    <citation type="thesis" date="2020" institute="ProQuest LLC" country="789 East Eisenhower Parkway, Ann Arbor, MI, USA">
        <title>Comparative Genomics and Chromosome Evolution.</title>
        <authorList>
            <person name="Mudd A.B."/>
        </authorList>
    </citation>
    <scope>NUCLEOTIDE SEQUENCE</scope>
    <source>
        <strain evidence="4">237g6f4</strain>
        <tissue evidence="4">Blood</tissue>
    </source>
</reference>
<dbReference type="PANTHER" id="PTHR46958:SF1">
    <property type="entry name" value="B-CELL RECEPTOR CD22"/>
    <property type="match status" value="1"/>
</dbReference>
<dbReference type="Gene3D" id="2.60.40.10">
    <property type="entry name" value="Immunoglobulins"/>
    <property type="match status" value="1"/>
</dbReference>
<dbReference type="GO" id="GO:0050859">
    <property type="term" value="P:negative regulation of B cell receptor signaling pathway"/>
    <property type="evidence" value="ECO:0007669"/>
    <property type="project" value="TreeGrafter"/>
</dbReference>
<dbReference type="SMART" id="SM00409">
    <property type="entry name" value="IG"/>
    <property type="match status" value="1"/>
</dbReference>
<evidence type="ECO:0000259" key="3">
    <source>
        <dbReference type="PROSITE" id="PS50835"/>
    </source>
</evidence>
<evidence type="ECO:0000313" key="4">
    <source>
        <dbReference type="EMBL" id="KAG8573387.1"/>
    </source>
</evidence>
<evidence type="ECO:0000256" key="2">
    <source>
        <dbReference type="SAM" id="Phobius"/>
    </source>
</evidence>
<dbReference type="GO" id="GO:0070062">
    <property type="term" value="C:extracellular exosome"/>
    <property type="evidence" value="ECO:0007669"/>
    <property type="project" value="TreeGrafter"/>
</dbReference>
<dbReference type="Pfam" id="PF13895">
    <property type="entry name" value="Ig_2"/>
    <property type="match status" value="1"/>
</dbReference>
<dbReference type="InterPro" id="IPR003599">
    <property type="entry name" value="Ig_sub"/>
</dbReference>
<evidence type="ECO:0000313" key="5">
    <source>
        <dbReference type="Proteomes" id="UP000824782"/>
    </source>
</evidence>
<organism evidence="4 5">
    <name type="scientific">Engystomops pustulosus</name>
    <name type="common">Tungara frog</name>
    <name type="synonym">Physalaemus pustulosus</name>
    <dbReference type="NCBI Taxonomy" id="76066"/>
    <lineage>
        <taxon>Eukaryota</taxon>
        <taxon>Metazoa</taxon>
        <taxon>Chordata</taxon>
        <taxon>Craniata</taxon>
        <taxon>Vertebrata</taxon>
        <taxon>Euteleostomi</taxon>
        <taxon>Amphibia</taxon>
        <taxon>Batrachia</taxon>
        <taxon>Anura</taxon>
        <taxon>Neobatrachia</taxon>
        <taxon>Hyloidea</taxon>
        <taxon>Leptodactylidae</taxon>
        <taxon>Leiuperinae</taxon>
        <taxon>Engystomops</taxon>
    </lineage>
</organism>